<feature type="transmembrane region" description="Helical" evidence="8">
    <location>
        <begin position="380"/>
        <end position="402"/>
    </location>
</feature>
<keyword evidence="6 8" id="KW-0472">Membrane</keyword>
<dbReference type="GO" id="GO:0016020">
    <property type="term" value="C:membrane"/>
    <property type="evidence" value="ECO:0007669"/>
    <property type="project" value="UniProtKB-SubCell"/>
</dbReference>
<evidence type="ECO:0000256" key="1">
    <source>
        <dbReference type="ARBA" id="ARBA00004141"/>
    </source>
</evidence>
<dbReference type="SUPFAM" id="SSF103473">
    <property type="entry name" value="MFS general substrate transporter"/>
    <property type="match status" value="1"/>
</dbReference>
<dbReference type="PANTHER" id="PTHR23503:SF8">
    <property type="entry name" value="FACILITATED GLUCOSE TRANSPORTER PROTEIN 1"/>
    <property type="match status" value="1"/>
</dbReference>
<comment type="similarity">
    <text evidence="2">Belongs to the major facilitator superfamily. Sugar transporter (TC 2.A.1.1) family.</text>
</comment>
<feature type="transmembrane region" description="Helical" evidence="8">
    <location>
        <begin position="121"/>
        <end position="142"/>
    </location>
</feature>
<dbReference type="PROSITE" id="PS50850">
    <property type="entry name" value="MFS"/>
    <property type="match status" value="1"/>
</dbReference>
<evidence type="ECO:0000259" key="9">
    <source>
        <dbReference type="PROSITE" id="PS50850"/>
    </source>
</evidence>
<feature type="compositionally biased region" description="Acidic residues" evidence="7">
    <location>
        <begin position="270"/>
        <end position="279"/>
    </location>
</feature>
<organism evidence="10 11">
    <name type="scientific">Rhizopus delemar</name>
    <dbReference type="NCBI Taxonomy" id="936053"/>
    <lineage>
        <taxon>Eukaryota</taxon>
        <taxon>Fungi</taxon>
        <taxon>Fungi incertae sedis</taxon>
        <taxon>Mucoromycota</taxon>
        <taxon>Mucoromycotina</taxon>
        <taxon>Mucoromycetes</taxon>
        <taxon>Mucorales</taxon>
        <taxon>Mucorineae</taxon>
        <taxon>Rhizopodaceae</taxon>
        <taxon>Rhizopus</taxon>
    </lineage>
</organism>
<feature type="transmembrane region" description="Helical" evidence="8">
    <location>
        <begin position="351"/>
        <end position="373"/>
    </location>
</feature>
<name>A0A9P6ZCU8_9FUNG</name>
<dbReference type="OMA" id="FAMRITS"/>
<comment type="subcellular location">
    <subcellularLocation>
        <location evidence="1">Membrane</location>
        <topology evidence="1">Multi-pass membrane protein</topology>
    </subcellularLocation>
</comment>
<feature type="transmembrane region" description="Helical" evidence="8">
    <location>
        <begin position="12"/>
        <end position="30"/>
    </location>
</feature>
<dbReference type="PROSITE" id="PS00217">
    <property type="entry name" value="SUGAR_TRANSPORT_2"/>
    <property type="match status" value="1"/>
</dbReference>
<proteinExistence type="inferred from homology"/>
<keyword evidence="5 8" id="KW-1133">Transmembrane helix</keyword>
<keyword evidence="3" id="KW-0813">Transport</keyword>
<evidence type="ECO:0000256" key="5">
    <source>
        <dbReference type="ARBA" id="ARBA00022989"/>
    </source>
</evidence>
<feature type="domain" description="Major facilitator superfamily (MFS) profile" evidence="9">
    <location>
        <begin position="15"/>
        <end position="496"/>
    </location>
</feature>
<feature type="transmembrane region" description="Helical" evidence="8">
    <location>
        <begin position="472"/>
        <end position="492"/>
    </location>
</feature>
<dbReference type="PRINTS" id="PR00171">
    <property type="entry name" value="SUGRTRNSPORT"/>
</dbReference>
<evidence type="ECO:0000313" key="11">
    <source>
        <dbReference type="Proteomes" id="UP000740926"/>
    </source>
</evidence>
<dbReference type="AlphaFoldDB" id="A0A9P6ZCU8"/>
<dbReference type="InterPro" id="IPR005829">
    <property type="entry name" value="Sugar_transporter_CS"/>
</dbReference>
<reference evidence="10 11" key="1">
    <citation type="journal article" date="2020" name="Microb. Genom.">
        <title>Genetic diversity of clinical and environmental Mucorales isolates obtained from an investigation of mucormycosis cases among solid organ transplant recipients.</title>
        <authorList>
            <person name="Nguyen M.H."/>
            <person name="Kaul D."/>
            <person name="Muto C."/>
            <person name="Cheng S.J."/>
            <person name="Richter R.A."/>
            <person name="Bruno V.M."/>
            <person name="Liu G."/>
            <person name="Beyhan S."/>
            <person name="Sundermann A.J."/>
            <person name="Mounaud S."/>
            <person name="Pasculle A.W."/>
            <person name="Nierman W.C."/>
            <person name="Driscoll E."/>
            <person name="Cumbie R."/>
            <person name="Clancy C.J."/>
            <person name="Dupont C.L."/>
        </authorList>
    </citation>
    <scope>NUCLEOTIDE SEQUENCE [LARGE SCALE GENOMIC DNA]</scope>
    <source>
        <strain evidence="10 11">GL24</strain>
    </source>
</reference>
<keyword evidence="11" id="KW-1185">Reference proteome</keyword>
<dbReference type="GO" id="GO:0015149">
    <property type="term" value="F:hexose transmembrane transporter activity"/>
    <property type="evidence" value="ECO:0007669"/>
    <property type="project" value="TreeGrafter"/>
</dbReference>
<feature type="transmembrane region" description="Helical" evidence="8">
    <location>
        <begin position="186"/>
        <end position="204"/>
    </location>
</feature>
<gene>
    <name evidence="10" type="ORF">G6F50_001138</name>
</gene>
<evidence type="ECO:0000256" key="8">
    <source>
        <dbReference type="SAM" id="Phobius"/>
    </source>
</evidence>
<accession>A0A9P6ZCU8</accession>
<dbReference type="Gene3D" id="1.20.1250.20">
    <property type="entry name" value="MFS general substrate transporter like domains"/>
    <property type="match status" value="2"/>
</dbReference>
<comment type="caution">
    <text evidence="10">The sequence shown here is derived from an EMBL/GenBank/DDBJ whole genome shotgun (WGS) entry which is preliminary data.</text>
</comment>
<feature type="transmembrane region" description="Helical" evidence="8">
    <location>
        <begin position="442"/>
        <end position="466"/>
    </location>
</feature>
<keyword evidence="4 8" id="KW-0812">Transmembrane</keyword>
<evidence type="ECO:0000256" key="4">
    <source>
        <dbReference type="ARBA" id="ARBA00022692"/>
    </source>
</evidence>
<feature type="region of interest" description="Disordered" evidence="7">
    <location>
        <begin position="268"/>
        <end position="297"/>
    </location>
</feature>
<dbReference type="PANTHER" id="PTHR23503">
    <property type="entry name" value="SOLUTE CARRIER FAMILY 2"/>
    <property type="match status" value="1"/>
</dbReference>
<feature type="transmembrane region" description="Helical" evidence="8">
    <location>
        <begin position="65"/>
        <end position="85"/>
    </location>
</feature>
<dbReference type="InterPro" id="IPR003663">
    <property type="entry name" value="Sugar/inositol_transpt"/>
</dbReference>
<dbReference type="InterPro" id="IPR036259">
    <property type="entry name" value="MFS_trans_sf"/>
</dbReference>
<dbReference type="InterPro" id="IPR005828">
    <property type="entry name" value="MFS_sugar_transport-like"/>
</dbReference>
<dbReference type="EMBL" id="JAANIU010000088">
    <property type="protein sequence ID" value="KAG1575382.1"/>
    <property type="molecule type" value="Genomic_DNA"/>
</dbReference>
<evidence type="ECO:0000256" key="3">
    <source>
        <dbReference type="ARBA" id="ARBA00022448"/>
    </source>
</evidence>
<evidence type="ECO:0000256" key="6">
    <source>
        <dbReference type="ARBA" id="ARBA00023136"/>
    </source>
</evidence>
<evidence type="ECO:0000256" key="2">
    <source>
        <dbReference type="ARBA" id="ARBA00010992"/>
    </source>
</evidence>
<feature type="transmembrane region" description="Helical" evidence="8">
    <location>
        <begin position="154"/>
        <end position="174"/>
    </location>
</feature>
<evidence type="ECO:0000256" key="7">
    <source>
        <dbReference type="SAM" id="MobiDB-lite"/>
    </source>
</evidence>
<dbReference type="Pfam" id="PF00083">
    <property type="entry name" value="Sugar_tr"/>
    <property type="match status" value="2"/>
</dbReference>
<dbReference type="InterPro" id="IPR020846">
    <property type="entry name" value="MFS_dom"/>
</dbReference>
<dbReference type="Proteomes" id="UP000740926">
    <property type="component" value="Unassembled WGS sequence"/>
</dbReference>
<evidence type="ECO:0000313" key="10">
    <source>
        <dbReference type="EMBL" id="KAG1575382.1"/>
    </source>
</evidence>
<dbReference type="InterPro" id="IPR045263">
    <property type="entry name" value="GLUT"/>
</dbReference>
<protein>
    <recommendedName>
        <fullName evidence="9">Major facilitator superfamily (MFS) profile domain-containing protein</fullName>
    </recommendedName>
</protein>
<feature type="transmembrane region" description="Helical" evidence="8">
    <location>
        <begin position="408"/>
        <end position="430"/>
    </location>
</feature>
<feature type="transmembrane region" description="Helical" evidence="8">
    <location>
        <begin position="97"/>
        <end position="115"/>
    </location>
</feature>
<feature type="transmembrane region" description="Helical" evidence="8">
    <location>
        <begin position="315"/>
        <end position="339"/>
    </location>
</feature>
<sequence length="510" mass="55563">MDSRELFMPKYMVYCGVLAAIGAFSNGWTIGSSNVPGTVTHACSTGSAHLNNAAFPDCLPMDTTLWGFAVSSFCLGGLFGSLVGGAIQTRLGRRMTIIVNNTGFILGGILIGCSVHTAMFIIGRILCGISCGLGSLAIPTYLGEISTRKGRGLMGSFNQFFVVTGILLSSVIGLPTANVPLWRLNYAIVAIPAIFQIFAMLTCVESPRYLVSIGRIEDALISLQKLRGTADVTEEFFEIVAGQLGQKKATRILKENSHEKNTMKNLTVDEGFDNNDAADESANKKISDIESDDDDERRPPMSLIEIFKDPVIRKIFGIVLFHHMYQQLSGMNAVMYYSTTIFESAVSPQEAQYYAIYTTLTNFGMSIVAMFFVDRSGRRPLLLAAEAGTCIFSILLVIGYKYSIGNLLVASVFLYVASFAVGIGPVPWMITSELTPIYASSAVGSACTAMNWAMNFVIGQIFPVIFAAIQGWSFLIFAAICAVAFLFTFFFLPETKGRSIEEIVDSFHRH</sequence>